<dbReference type="PANTHER" id="PTHR35762">
    <property type="entry name" value="TRANSMEMBRANE PROTEIN"/>
    <property type="match status" value="1"/>
</dbReference>
<keyword evidence="4" id="KW-1185">Reference proteome</keyword>
<dbReference type="Proteomes" id="UP001497516">
    <property type="component" value="Chromosome 1"/>
</dbReference>
<name>A0AAV2CGD3_9ROSI</name>
<feature type="domain" description="DUF4408" evidence="2">
    <location>
        <begin position="48"/>
        <end position="71"/>
    </location>
</feature>
<proteinExistence type="predicted"/>
<reference evidence="3 4" key="1">
    <citation type="submission" date="2024-04" db="EMBL/GenBank/DDBJ databases">
        <authorList>
            <person name="Fracassetti M."/>
        </authorList>
    </citation>
    <scope>NUCLEOTIDE SEQUENCE [LARGE SCALE GENOMIC DNA]</scope>
</reference>
<evidence type="ECO:0000256" key="1">
    <source>
        <dbReference type="SAM" id="Phobius"/>
    </source>
</evidence>
<dbReference type="Pfam" id="PF14364">
    <property type="entry name" value="DUF4408"/>
    <property type="match status" value="1"/>
</dbReference>
<dbReference type="PANTHER" id="PTHR35762:SF2">
    <property type="entry name" value="TRANSMEMBRANE PROTEIN"/>
    <property type="match status" value="1"/>
</dbReference>
<keyword evidence="1" id="KW-0472">Membrane</keyword>
<keyword evidence="1" id="KW-0812">Transmembrane</keyword>
<keyword evidence="1" id="KW-1133">Transmembrane helix</keyword>
<dbReference type="PROSITE" id="PS51257">
    <property type="entry name" value="PROKAR_LIPOPROTEIN"/>
    <property type="match status" value="1"/>
</dbReference>
<dbReference type="AlphaFoldDB" id="A0AAV2CGD3"/>
<accession>A0AAV2CGD3</accession>
<organism evidence="3 4">
    <name type="scientific">Linum trigynum</name>
    <dbReference type="NCBI Taxonomy" id="586398"/>
    <lineage>
        <taxon>Eukaryota</taxon>
        <taxon>Viridiplantae</taxon>
        <taxon>Streptophyta</taxon>
        <taxon>Embryophyta</taxon>
        <taxon>Tracheophyta</taxon>
        <taxon>Spermatophyta</taxon>
        <taxon>Magnoliopsida</taxon>
        <taxon>eudicotyledons</taxon>
        <taxon>Gunneridae</taxon>
        <taxon>Pentapetalae</taxon>
        <taxon>rosids</taxon>
        <taxon>fabids</taxon>
        <taxon>Malpighiales</taxon>
        <taxon>Linaceae</taxon>
        <taxon>Linum</taxon>
    </lineage>
</organism>
<evidence type="ECO:0000313" key="4">
    <source>
        <dbReference type="Proteomes" id="UP001497516"/>
    </source>
</evidence>
<evidence type="ECO:0000259" key="2">
    <source>
        <dbReference type="Pfam" id="PF14364"/>
    </source>
</evidence>
<sequence length="245" mass="27291">MRKRKAAHSALLQNLVMNSLMIVGCTLLVFSPTKQLFFLHLPYILSCLSSPKCVFLLVNVIVVFLVGESRLSGYNNSRRSSSTSDVYDEYIRRARAQRKSITSSSTPSQENLVEVACEVERQIVVVDKATSLDGETGIIIVDDETPLVEDEVVESQIGSEIITSGEIGSIEREISEQEEQQVLVNEDAKNGEEAEEQVEEKIEAAVEEVEAKGGGDELNRRIEDFIARVNRRRQLEIQSLVSCKA</sequence>
<feature type="transmembrane region" description="Helical" evidence="1">
    <location>
        <begin position="43"/>
        <end position="66"/>
    </location>
</feature>
<feature type="transmembrane region" description="Helical" evidence="1">
    <location>
        <begin position="12"/>
        <end position="31"/>
    </location>
</feature>
<protein>
    <recommendedName>
        <fullName evidence="2">DUF4408 domain-containing protein</fullName>
    </recommendedName>
</protein>
<gene>
    <name evidence="3" type="ORF">LTRI10_LOCUS2857</name>
</gene>
<dbReference type="InterPro" id="IPR025520">
    <property type="entry name" value="DUF4408"/>
</dbReference>
<dbReference type="EMBL" id="OZ034813">
    <property type="protein sequence ID" value="CAL1355079.1"/>
    <property type="molecule type" value="Genomic_DNA"/>
</dbReference>
<evidence type="ECO:0000313" key="3">
    <source>
        <dbReference type="EMBL" id="CAL1355079.1"/>
    </source>
</evidence>